<feature type="domain" description="PPIase cyclophilin-type" evidence="3">
    <location>
        <begin position="1"/>
        <end position="154"/>
    </location>
</feature>
<dbReference type="PANTHER" id="PTHR45625:SF12">
    <property type="entry name" value="PEPTIDYL-PROLYL CIS-TRANS ISOMERASE"/>
    <property type="match status" value="1"/>
</dbReference>
<dbReference type="Proteomes" id="UP000054558">
    <property type="component" value="Unassembled WGS sequence"/>
</dbReference>
<evidence type="ECO:0000313" key="4">
    <source>
        <dbReference type="EMBL" id="GAQ92255.1"/>
    </source>
</evidence>
<dbReference type="OMA" id="NTHLANC"/>
<dbReference type="STRING" id="105231.A0A1Y1IMX1"/>
<dbReference type="Pfam" id="PF00160">
    <property type="entry name" value="Pro_isomerase"/>
    <property type="match status" value="1"/>
</dbReference>
<feature type="compositionally biased region" description="Polar residues" evidence="2">
    <location>
        <begin position="178"/>
        <end position="189"/>
    </location>
</feature>
<evidence type="ECO:0000259" key="3">
    <source>
        <dbReference type="PROSITE" id="PS50072"/>
    </source>
</evidence>
<dbReference type="InterPro" id="IPR044666">
    <property type="entry name" value="Cyclophilin_A-like"/>
</dbReference>
<dbReference type="AlphaFoldDB" id="A0A1Y1IMX1"/>
<evidence type="ECO:0000256" key="1">
    <source>
        <dbReference type="RuleBase" id="RU363019"/>
    </source>
</evidence>
<keyword evidence="1 4" id="KW-0413">Isomerase</keyword>
<dbReference type="OrthoDB" id="271386at2759"/>
<dbReference type="InterPro" id="IPR029000">
    <property type="entry name" value="Cyclophilin-like_dom_sf"/>
</dbReference>
<dbReference type="PROSITE" id="PS50072">
    <property type="entry name" value="CSA_PPIASE_2"/>
    <property type="match status" value="1"/>
</dbReference>
<organism evidence="4 5">
    <name type="scientific">Klebsormidium nitens</name>
    <name type="common">Green alga</name>
    <name type="synonym">Ulothrix nitens</name>
    <dbReference type="NCBI Taxonomy" id="105231"/>
    <lineage>
        <taxon>Eukaryota</taxon>
        <taxon>Viridiplantae</taxon>
        <taxon>Streptophyta</taxon>
        <taxon>Klebsormidiophyceae</taxon>
        <taxon>Klebsormidiales</taxon>
        <taxon>Klebsormidiaceae</taxon>
        <taxon>Klebsormidium</taxon>
    </lineage>
</organism>
<accession>A0A1Y1IMX1</accession>
<dbReference type="GO" id="GO:0071013">
    <property type="term" value="C:catalytic step 2 spliceosome"/>
    <property type="evidence" value="ECO:0000318"/>
    <property type="project" value="GO_Central"/>
</dbReference>
<dbReference type="InterPro" id="IPR002130">
    <property type="entry name" value="Cyclophilin-type_PPIase_dom"/>
</dbReference>
<proteinExistence type="inferred from homology"/>
<sequence length="189" mass="20797">MALVSLSCTHGTLEIELFYKETPKTCRNFIELSKAGYYDGCIFHTLVPEYICQTGDPKGDGTGGESIYGPVFQDEISSKLSHDRKGVVSMANAGRNANSSQWFITYKPSPHLDGKHTVFGQVTESTLSVLDDMQLVKTKHDKPLKEVKIYSAEVLQDPWAKQPLPEGACIPDKPLVSGSRSGKKQCSIQ</sequence>
<dbReference type="GO" id="GO:0000398">
    <property type="term" value="P:mRNA splicing, via spliceosome"/>
    <property type="evidence" value="ECO:0000318"/>
    <property type="project" value="GO_Central"/>
</dbReference>
<evidence type="ECO:0000256" key="2">
    <source>
        <dbReference type="SAM" id="MobiDB-lite"/>
    </source>
</evidence>
<dbReference type="PRINTS" id="PR00153">
    <property type="entry name" value="CSAPPISMRASE"/>
</dbReference>
<dbReference type="PANTHER" id="PTHR45625">
    <property type="entry name" value="PEPTIDYL-PROLYL CIS-TRANS ISOMERASE-RELATED"/>
    <property type="match status" value="1"/>
</dbReference>
<comment type="function">
    <text evidence="1">PPIases accelerate the folding of proteins. It catalyzes the cis-trans isomerization of proline imidic peptide bonds in oligopeptides.</text>
</comment>
<comment type="catalytic activity">
    <reaction evidence="1">
        <text>[protein]-peptidylproline (omega=180) = [protein]-peptidylproline (omega=0)</text>
        <dbReference type="Rhea" id="RHEA:16237"/>
        <dbReference type="Rhea" id="RHEA-COMP:10747"/>
        <dbReference type="Rhea" id="RHEA-COMP:10748"/>
        <dbReference type="ChEBI" id="CHEBI:83833"/>
        <dbReference type="ChEBI" id="CHEBI:83834"/>
        <dbReference type="EC" id="5.2.1.8"/>
    </reaction>
</comment>
<protein>
    <recommendedName>
        <fullName evidence="1">Peptidyl-prolyl cis-trans isomerase</fullName>
        <shortName evidence="1">PPIase</shortName>
        <ecNumber evidence="1">5.2.1.8</ecNumber>
    </recommendedName>
</protein>
<comment type="similarity">
    <text evidence="1">Belongs to the cyclophilin-type PPIase family.</text>
</comment>
<keyword evidence="5" id="KW-1185">Reference proteome</keyword>
<dbReference type="SUPFAM" id="SSF50891">
    <property type="entry name" value="Cyclophilin-like"/>
    <property type="match status" value="1"/>
</dbReference>
<dbReference type="EC" id="5.2.1.8" evidence="1"/>
<feature type="region of interest" description="Disordered" evidence="2">
    <location>
        <begin position="166"/>
        <end position="189"/>
    </location>
</feature>
<reference evidence="4 5" key="1">
    <citation type="journal article" date="2014" name="Nat. Commun.">
        <title>Klebsormidium flaccidum genome reveals primary factors for plant terrestrial adaptation.</title>
        <authorList>
            <person name="Hori K."/>
            <person name="Maruyama F."/>
            <person name="Fujisawa T."/>
            <person name="Togashi T."/>
            <person name="Yamamoto N."/>
            <person name="Seo M."/>
            <person name="Sato S."/>
            <person name="Yamada T."/>
            <person name="Mori H."/>
            <person name="Tajima N."/>
            <person name="Moriyama T."/>
            <person name="Ikeuchi M."/>
            <person name="Watanabe M."/>
            <person name="Wada H."/>
            <person name="Kobayashi K."/>
            <person name="Saito M."/>
            <person name="Masuda T."/>
            <person name="Sasaki-Sekimoto Y."/>
            <person name="Mashiguchi K."/>
            <person name="Awai K."/>
            <person name="Shimojima M."/>
            <person name="Masuda S."/>
            <person name="Iwai M."/>
            <person name="Nobusawa T."/>
            <person name="Narise T."/>
            <person name="Kondo S."/>
            <person name="Saito H."/>
            <person name="Sato R."/>
            <person name="Murakawa M."/>
            <person name="Ihara Y."/>
            <person name="Oshima-Yamada Y."/>
            <person name="Ohtaka K."/>
            <person name="Satoh M."/>
            <person name="Sonobe K."/>
            <person name="Ishii M."/>
            <person name="Ohtani R."/>
            <person name="Kanamori-Sato M."/>
            <person name="Honoki R."/>
            <person name="Miyazaki D."/>
            <person name="Mochizuki H."/>
            <person name="Umetsu J."/>
            <person name="Higashi K."/>
            <person name="Shibata D."/>
            <person name="Kamiya Y."/>
            <person name="Sato N."/>
            <person name="Nakamura Y."/>
            <person name="Tabata S."/>
            <person name="Ida S."/>
            <person name="Kurokawa K."/>
            <person name="Ohta H."/>
        </authorList>
    </citation>
    <scope>NUCLEOTIDE SEQUENCE [LARGE SCALE GENOMIC DNA]</scope>
    <source>
        <strain evidence="4 5">NIES-2285</strain>
    </source>
</reference>
<dbReference type="GO" id="GO:0003755">
    <property type="term" value="F:peptidyl-prolyl cis-trans isomerase activity"/>
    <property type="evidence" value="ECO:0000318"/>
    <property type="project" value="GO_Central"/>
</dbReference>
<dbReference type="EMBL" id="DF237907">
    <property type="protein sequence ID" value="GAQ92255.1"/>
    <property type="molecule type" value="Genomic_DNA"/>
</dbReference>
<name>A0A1Y1IMX1_KLENI</name>
<gene>
    <name evidence="4" type="ORF">KFL_009580030</name>
</gene>
<dbReference type="GO" id="GO:0006457">
    <property type="term" value="P:protein folding"/>
    <property type="evidence" value="ECO:0000318"/>
    <property type="project" value="GO_Central"/>
</dbReference>
<dbReference type="Gene3D" id="2.40.100.10">
    <property type="entry name" value="Cyclophilin-like"/>
    <property type="match status" value="1"/>
</dbReference>
<evidence type="ECO:0000313" key="5">
    <source>
        <dbReference type="Proteomes" id="UP000054558"/>
    </source>
</evidence>
<keyword evidence="1" id="KW-0697">Rotamase</keyword>